<organism evidence="2 3">
    <name type="scientific">Pleuronectes platessa</name>
    <name type="common">European plaice</name>
    <dbReference type="NCBI Taxonomy" id="8262"/>
    <lineage>
        <taxon>Eukaryota</taxon>
        <taxon>Metazoa</taxon>
        <taxon>Chordata</taxon>
        <taxon>Craniata</taxon>
        <taxon>Vertebrata</taxon>
        <taxon>Euteleostomi</taxon>
        <taxon>Actinopterygii</taxon>
        <taxon>Neopterygii</taxon>
        <taxon>Teleostei</taxon>
        <taxon>Neoteleostei</taxon>
        <taxon>Acanthomorphata</taxon>
        <taxon>Carangaria</taxon>
        <taxon>Pleuronectiformes</taxon>
        <taxon>Pleuronectoidei</taxon>
        <taxon>Pleuronectidae</taxon>
        <taxon>Pleuronectes</taxon>
    </lineage>
</organism>
<evidence type="ECO:0000313" key="3">
    <source>
        <dbReference type="Proteomes" id="UP001153269"/>
    </source>
</evidence>
<evidence type="ECO:0000313" key="2">
    <source>
        <dbReference type="EMBL" id="CAB1458322.1"/>
    </source>
</evidence>
<feature type="region of interest" description="Disordered" evidence="1">
    <location>
        <begin position="81"/>
        <end position="101"/>
    </location>
</feature>
<dbReference type="AlphaFoldDB" id="A0A9N7W013"/>
<feature type="compositionally biased region" description="Polar residues" evidence="1">
    <location>
        <begin position="21"/>
        <end position="32"/>
    </location>
</feature>
<keyword evidence="3" id="KW-1185">Reference proteome</keyword>
<evidence type="ECO:0000256" key="1">
    <source>
        <dbReference type="SAM" id="MobiDB-lite"/>
    </source>
</evidence>
<protein>
    <submittedName>
        <fullName evidence="2">Uncharacterized protein</fullName>
    </submittedName>
</protein>
<gene>
    <name evidence="2" type="ORF">PLEPLA_LOCUS46152</name>
</gene>
<reference evidence="2" key="1">
    <citation type="submission" date="2020-03" db="EMBL/GenBank/DDBJ databases">
        <authorList>
            <person name="Weist P."/>
        </authorList>
    </citation>
    <scope>NUCLEOTIDE SEQUENCE</scope>
</reference>
<dbReference type="EMBL" id="CADEAL010004383">
    <property type="protein sequence ID" value="CAB1458322.1"/>
    <property type="molecule type" value="Genomic_DNA"/>
</dbReference>
<name>A0A9N7W013_PLEPL</name>
<accession>A0A9N7W013</accession>
<proteinExistence type="predicted"/>
<comment type="caution">
    <text evidence="2">The sequence shown here is derived from an EMBL/GenBank/DDBJ whole genome shotgun (WGS) entry which is preliminary data.</text>
</comment>
<sequence>MLGGARVKLTQCRMKRRKRSFSSVDPPQSVSGSKLDGGDQSTTREVPGEREETCLEFFNMQRRHEAKGWISKKVEVAEAKTLSGSIYSDRRRRPGRKTSLW</sequence>
<dbReference type="Proteomes" id="UP001153269">
    <property type="component" value="Unassembled WGS sequence"/>
</dbReference>
<feature type="region of interest" description="Disordered" evidence="1">
    <location>
        <begin position="1"/>
        <end position="51"/>
    </location>
</feature>
<feature type="compositionally biased region" description="Basic residues" evidence="1">
    <location>
        <begin position="90"/>
        <end position="101"/>
    </location>
</feature>